<dbReference type="AlphaFoldDB" id="A0A0S4JUH7"/>
<dbReference type="Pfam" id="PF00226">
    <property type="entry name" value="DnaJ"/>
    <property type="match status" value="1"/>
</dbReference>
<dbReference type="InterPro" id="IPR052758">
    <property type="entry name" value="SRC_co-chaperone"/>
</dbReference>
<dbReference type="PROSITE" id="PS50076">
    <property type="entry name" value="DNAJ_2"/>
    <property type="match status" value="1"/>
</dbReference>
<keyword evidence="1" id="KW-0802">TPR repeat</keyword>
<evidence type="ECO:0000256" key="1">
    <source>
        <dbReference type="PROSITE-ProRule" id="PRU00339"/>
    </source>
</evidence>
<feature type="region of interest" description="Disordered" evidence="2">
    <location>
        <begin position="186"/>
        <end position="229"/>
    </location>
</feature>
<dbReference type="Gene3D" id="1.10.287.110">
    <property type="entry name" value="DnaJ domain"/>
    <property type="match status" value="1"/>
</dbReference>
<dbReference type="VEuPathDB" id="TriTrypDB:BSAL_40425"/>
<dbReference type="InterPro" id="IPR011990">
    <property type="entry name" value="TPR-like_helical_dom_sf"/>
</dbReference>
<protein>
    <recommendedName>
        <fullName evidence="3">J domain-containing protein</fullName>
    </recommendedName>
</protein>
<dbReference type="PANTHER" id="PTHR44200">
    <property type="entry name" value="DNAJ HOMOLOG SUBFAMILY C MEMBER 7"/>
    <property type="match status" value="1"/>
</dbReference>
<proteinExistence type="predicted"/>
<dbReference type="PRINTS" id="PR00625">
    <property type="entry name" value="JDOMAIN"/>
</dbReference>
<dbReference type="SUPFAM" id="SSF48452">
    <property type="entry name" value="TPR-like"/>
    <property type="match status" value="2"/>
</dbReference>
<reference evidence="5" key="1">
    <citation type="submission" date="2015-09" db="EMBL/GenBank/DDBJ databases">
        <authorList>
            <consortium name="Pathogen Informatics"/>
        </authorList>
    </citation>
    <scope>NUCLEOTIDE SEQUENCE [LARGE SCALE GENOMIC DNA]</scope>
    <source>
        <strain evidence="5">Lake Konstanz</strain>
    </source>
</reference>
<feature type="compositionally biased region" description="Polar residues" evidence="2">
    <location>
        <begin position="116"/>
        <end position="126"/>
    </location>
</feature>
<dbReference type="InterPro" id="IPR019734">
    <property type="entry name" value="TPR_rpt"/>
</dbReference>
<keyword evidence="5" id="KW-1185">Reference proteome</keyword>
<dbReference type="PANTHER" id="PTHR44200:SF2">
    <property type="entry name" value="CHAPERONE PROTEIN DNAJ, PUTATIVE-RELATED"/>
    <property type="match status" value="1"/>
</dbReference>
<organism evidence="4 5">
    <name type="scientific">Bodo saltans</name>
    <name type="common">Flagellated protozoan</name>
    <dbReference type="NCBI Taxonomy" id="75058"/>
    <lineage>
        <taxon>Eukaryota</taxon>
        <taxon>Discoba</taxon>
        <taxon>Euglenozoa</taxon>
        <taxon>Kinetoplastea</taxon>
        <taxon>Metakinetoplastina</taxon>
        <taxon>Eubodonida</taxon>
        <taxon>Bodonidae</taxon>
        <taxon>Bodo</taxon>
    </lineage>
</organism>
<dbReference type="SUPFAM" id="SSF46565">
    <property type="entry name" value="Chaperone J-domain"/>
    <property type="match status" value="1"/>
</dbReference>
<evidence type="ECO:0000313" key="5">
    <source>
        <dbReference type="Proteomes" id="UP000051952"/>
    </source>
</evidence>
<dbReference type="Gene3D" id="1.25.40.10">
    <property type="entry name" value="Tetratricopeptide repeat domain"/>
    <property type="match status" value="2"/>
</dbReference>
<evidence type="ECO:0000259" key="3">
    <source>
        <dbReference type="PROSITE" id="PS50076"/>
    </source>
</evidence>
<feature type="repeat" description="TPR" evidence="1">
    <location>
        <begin position="622"/>
        <end position="655"/>
    </location>
</feature>
<dbReference type="SMART" id="SM00271">
    <property type="entry name" value="DnaJ"/>
    <property type="match status" value="1"/>
</dbReference>
<accession>A0A0S4JUH7</accession>
<feature type="compositionally biased region" description="Polar residues" evidence="2">
    <location>
        <begin position="1"/>
        <end position="11"/>
    </location>
</feature>
<evidence type="ECO:0000313" key="4">
    <source>
        <dbReference type="EMBL" id="CUG93032.1"/>
    </source>
</evidence>
<feature type="domain" description="J" evidence="3">
    <location>
        <begin position="678"/>
        <end position="748"/>
    </location>
</feature>
<dbReference type="InterPro" id="IPR036869">
    <property type="entry name" value="J_dom_sf"/>
</dbReference>
<sequence length="799" mass="88077">MLSPNPFQSNHLQHKVATSSDESSAPSSSSAAWLESFAHKFFACSNCGNLVQDPVVVNDSNAMACRTCTNQRDIHELPASIIQAAAELQSAAVSVVFGGAHPNSGRKIVKVRRAKQQTSGGTTSPSPGEATKQYFHIVTGANGHAAGVPQPEAMMAAQPPVALSPFASASEIHQTFQGLNPNVELSSQKATHKDATPKAASGSRNGLGGQTSPPPAPFANHQPQQHQTASRTLFPAEDTPDQPLPRNSSHNNSAFAQALEDDIAAQERDFQMIDTRLQLNELLEIASQEKTEVSAEEQLARMDLLKQCKTEYRIKLAKMREGSKMLKNKADEKYESSQYAAAVELYSKAIEAQPSDGLTKLGTLHGNRSAAFYMSGRFQEAFDDCIQVLTLDPEAHKMHQRAAKCAVSLGDLELARSHFSKIPLDKMTPAFTTEYDKVTEGCRVLDRCNKSLGSPDGDESWLMLVALYSEQAVFRVRCAEHFSLRKQYNRAIETLSVLVGAQRTVSVALALAKALYMSGFEYFERARTVLEPYKTASTECRDLASLIEIVDDGKQLGNTLFSQKKFADAANYYTKAINAAASNDQILRILYCNRAAAYKELGKYKEGIEDCSKAVLVDSQFTKAFARRARCHQLLGEHHAAIRDFKSAVKFDPSDADLVEELRRAENLLHEEGKKEKDLYYVLGVTRTATDEQIKSKYKELALKFHPDKCMHLDTEEKAAAEHKFKNIGTAYHTLLDAVKRREYDLKQEKERLAKTSSYTSFFTGGAGGNGASNFGGPSAPHYTRHTSGMPERRAHNFW</sequence>
<name>A0A0S4JUH7_BODSA</name>
<feature type="region of interest" description="Disordered" evidence="2">
    <location>
        <begin position="773"/>
        <end position="799"/>
    </location>
</feature>
<dbReference type="EMBL" id="CYKH01002112">
    <property type="protein sequence ID" value="CUG93032.1"/>
    <property type="molecule type" value="Genomic_DNA"/>
</dbReference>
<evidence type="ECO:0000256" key="2">
    <source>
        <dbReference type="SAM" id="MobiDB-lite"/>
    </source>
</evidence>
<feature type="region of interest" description="Disordered" evidence="2">
    <location>
        <begin position="1"/>
        <end position="25"/>
    </location>
</feature>
<dbReference type="CDD" id="cd06257">
    <property type="entry name" value="DnaJ"/>
    <property type="match status" value="1"/>
</dbReference>
<feature type="repeat" description="TPR" evidence="1">
    <location>
        <begin position="323"/>
        <end position="356"/>
    </location>
</feature>
<dbReference type="Proteomes" id="UP000051952">
    <property type="component" value="Unassembled WGS sequence"/>
</dbReference>
<feature type="region of interest" description="Disordered" evidence="2">
    <location>
        <begin position="111"/>
        <end position="130"/>
    </location>
</feature>
<dbReference type="Pfam" id="PF13181">
    <property type="entry name" value="TPR_8"/>
    <property type="match status" value="1"/>
</dbReference>
<gene>
    <name evidence="4" type="ORF">BSAL_40425</name>
</gene>
<dbReference type="SMART" id="SM00028">
    <property type="entry name" value="TPR"/>
    <property type="match status" value="5"/>
</dbReference>
<dbReference type="OrthoDB" id="10250354at2759"/>
<dbReference type="InterPro" id="IPR001623">
    <property type="entry name" value="DnaJ_domain"/>
</dbReference>
<dbReference type="PROSITE" id="PS50005">
    <property type="entry name" value="TPR"/>
    <property type="match status" value="2"/>
</dbReference>